<evidence type="ECO:0000313" key="1">
    <source>
        <dbReference type="EMBL" id="CAB3389981.1"/>
    </source>
</evidence>
<name>A0ACA8Z5K1_9BACL</name>
<sequence length="522" mass="58332">MRGKRARRQKEKRKKNISWSAPEVPQGYNELSKSIDEMYGRLAEVWGHCDDVRFRWVQVGNRRGFVVWIYTLIGKELAQEGLLEPLATWDGPDISLDGLERVLQTVSLNTVKTVKEINAAIGNGQAVLCVDGFDRAVAMDVMDFQGRAVEKATVESVVRGPQEGFTESLQTNLGLIRRRLKSPRVKVEYMTLGRVSKTTVALVYIQGIVKPGFVEECRERLQRIDVDSILDSEYIEELIDDAPFSPFPTIEYTERPDRLAAEALQGRVGIIVDGSPNALLVPAIFVNFLQSPEDYFERYTMAAAVRLLRHLFFWMALLLPATYVALLSYHQEMIPTTLLMTLMSTHEQIPFPSVVEALIMEITFEALREAGIRLPKAVGQSVSIVGALVIGEAAVAAGIVSPAMVIIVALTGIASFTIPSYNIAITLRILRFPMTIMAGVLGLYGIIIAVLILWTHLVSLRSFGVPYLSPIAPFMWPDIKDVFTRPPWWQMRHRPKTMESVDLTRSAGIPKPLPGQTEQDPP</sequence>
<keyword evidence="2" id="KW-1185">Reference proteome</keyword>
<protein>
    <submittedName>
        <fullName evidence="1">Uncharacterized membrane protein YfkQ</fullName>
    </submittedName>
</protein>
<reference evidence="1" key="1">
    <citation type="submission" date="2020-04" db="EMBL/GenBank/DDBJ databases">
        <authorList>
            <person name="Hogendoorn C."/>
        </authorList>
    </citation>
    <scope>NUCLEOTIDE SEQUENCE</scope>
    <source>
        <strain evidence="1">FAVT5</strain>
    </source>
</reference>
<accession>A0ACA8Z5K1</accession>
<dbReference type="Proteomes" id="UP000501793">
    <property type="component" value="Chromosome"/>
</dbReference>
<dbReference type="EMBL" id="LR792684">
    <property type="protein sequence ID" value="CAB3389981.1"/>
    <property type="molecule type" value="Genomic_DNA"/>
</dbReference>
<gene>
    <name evidence="1" type="primary">yfkQ</name>
    <name evidence="1" type="ORF">FAVT5_0641</name>
</gene>
<evidence type="ECO:0000313" key="2">
    <source>
        <dbReference type="Proteomes" id="UP000501793"/>
    </source>
</evidence>
<proteinExistence type="predicted"/>
<organism evidence="1 2">
    <name type="scientific">Kyrpidia spormannii</name>
    <dbReference type="NCBI Taxonomy" id="2055160"/>
    <lineage>
        <taxon>Bacteria</taxon>
        <taxon>Bacillati</taxon>
        <taxon>Bacillota</taxon>
        <taxon>Bacilli</taxon>
        <taxon>Bacillales</taxon>
        <taxon>Alicyclobacillaceae</taxon>
        <taxon>Kyrpidia</taxon>
    </lineage>
</organism>